<dbReference type="AlphaFoldDB" id="A0A223V817"/>
<proteinExistence type="predicted"/>
<keyword evidence="2" id="KW-1185">Reference proteome</keyword>
<dbReference type="RefSeq" id="WP_094998123.1">
    <property type="nucleotide sequence ID" value="NZ_BMJL01000015.1"/>
</dbReference>
<gene>
    <name evidence="1" type="ORF">CJ263_15590</name>
</gene>
<evidence type="ECO:0000313" key="1">
    <source>
        <dbReference type="EMBL" id="ASV31521.1"/>
    </source>
</evidence>
<reference evidence="1 2" key="1">
    <citation type="submission" date="2017-08" db="EMBL/GenBank/DDBJ databases">
        <title>The complete genome sequence of Maribacter sp. B1, isolated from deep-sea sediment.</title>
        <authorList>
            <person name="Wu Y.-H."/>
            <person name="Cheng H."/>
            <person name="Xu X.-W."/>
        </authorList>
    </citation>
    <scope>NUCLEOTIDE SEQUENCE [LARGE SCALE GENOMIC DNA]</scope>
    <source>
        <strain evidence="1 2">B1</strain>
    </source>
</reference>
<protein>
    <submittedName>
        <fullName evidence="1">Uncharacterized protein</fullName>
    </submittedName>
</protein>
<sequence length="384" mass="44805">MTKSEEWAFNLCENSFFSLFSFANPIGKKGKELCDVIIICGSDIVLISVKEINIKPSDNFEVDYSRWTKRAIESSLKQLNGAERFLISSSNFKLEDGKIEIELPKEKNFYKIALAIGGQRKFPMPESIENNGYVNIMDEISFHCIISELDTITDFLDYLKEKQEKLTSIHFSGQGEEDLLAFYLSNGFDFPNDTYLFLDDDLYESAKTSAEYIKEREKKKNSYKWDFIINQISHNHFQRNGYNTDTLNSMIIACKLMAQETRHERVKLVNNLEHVINSNVRARIFYSPSFNHIIYVFLSSKFNNSNERRKELEIRCLVAAFLYNKSAAVIGIAWEKQNDLDTYDVVYHNYQEVWTNQFDRNALNAINDLGYFKNHYNELQNTES</sequence>
<evidence type="ECO:0000313" key="2">
    <source>
        <dbReference type="Proteomes" id="UP000215244"/>
    </source>
</evidence>
<organism evidence="1 2">
    <name type="scientific">Maribacter cobaltidurans</name>
    <dbReference type="NCBI Taxonomy" id="1178778"/>
    <lineage>
        <taxon>Bacteria</taxon>
        <taxon>Pseudomonadati</taxon>
        <taxon>Bacteroidota</taxon>
        <taxon>Flavobacteriia</taxon>
        <taxon>Flavobacteriales</taxon>
        <taxon>Flavobacteriaceae</taxon>
        <taxon>Maribacter</taxon>
    </lineage>
</organism>
<dbReference type="Proteomes" id="UP000215244">
    <property type="component" value="Chromosome"/>
</dbReference>
<name>A0A223V817_9FLAO</name>
<dbReference type="EMBL" id="CP022957">
    <property type="protein sequence ID" value="ASV31521.1"/>
    <property type="molecule type" value="Genomic_DNA"/>
</dbReference>
<dbReference type="OrthoDB" id="570299at2"/>
<accession>A0A223V817</accession>
<dbReference type="KEGG" id="marb:CJ263_15590"/>